<name>A0AA40D0S4_9PEZI</name>
<feature type="region of interest" description="Disordered" evidence="4">
    <location>
        <begin position="201"/>
        <end position="260"/>
    </location>
</feature>
<feature type="region of interest" description="Disordered" evidence="4">
    <location>
        <begin position="310"/>
        <end position="364"/>
    </location>
</feature>
<evidence type="ECO:0000256" key="3">
    <source>
        <dbReference type="ARBA" id="ARBA00023242"/>
    </source>
</evidence>
<reference evidence="5" key="1">
    <citation type="submission" date="2023-06" db="EMBL/GenBank/DDBJ databases">
        <title>Genome-scale phylogeny and comparative genomics of the fungal order Sordariales.</title>
        <authorList>
            <consortium name="Lawrence Berkeley National Laboratory"/>
            <person name="Hensen N."/>
            <person name="Bonometti L."/>
            <person name="Westerberg I."/>
            <person name="Brannstrom I.O."/>
            <person name="Guillou S."/>
            <person name="Cros-Aarteil S."/>
            <person name="Calhoun S."/>
            <person name="Haridas S."/>
            <person name="Kuo A."/>
            <person name="Mondo S."/>
            <person name="Pangilinan J."/>
            <person name="Riley R."/>
            <person name="Labutti K."/>
            <person name="Andreopoulos B."/>
            <person name="Lipzen A."/>
            <person name="Chen C."/>
            <person name="Yanf M."/>
            <person name="Daum C."/>
            <person name="Ng V."/>
            <person name="Clum A."/>
            <person name="Steindorff A."/>
            <person name="Ohm R."/>
            <person name="Martin F."/>
            <person name="Silar P."/>
            <person name="Natvig D."/>
            <person name="Lalanne C."/>
            <person name="Gautier V."/>
            <person name="Ament-Velasquez S.L."/>
            <person name="Kruys A."/>
            <person name="Hutchinson M.I."/>
            <person name="Powell A.J."/>
            <person name="Barry K."/>
            <person name="Miller A.N."/>
            <person name="Grigoriev I.V."/>
            <person name="Debuchy R."/>
            <person name="Gladieux P."/>
            <person name="Thoren M.H."/>
            <person name="Johannesson H."/>
        </authorList>
    </citation>
    <scope>NUCLEOTIDE SEQUENCE</scope>
    <source>
        <strain evidence="5">SMH2532-1</strain>
    </source>
</reference>
<evidence type="ECO:0000256" key="2">
    <source>
        <dbReference type="ARBA" id="ARBA00007643"/>
    </source>
</evidence>
<dbReference type="GO" id="GO:0005681">
    <property type="term" value="C:spliceosomal complex"/>
    <property type="evidence" value="ECO:0007669"/>
    <property type="project" value="TreeGrafter"/>
</dbReference>
<protein>
    <submittedName>
        <fullName evidence="5">Hepatocellular carcinoma-associated antigen 59-domain-containing protein</fullName>
    </submittedName>
</protein>
<dbReference type="Proteomes" id="UP001174936">
    <property type="component" value="Unassembled WGS sequence"/>
</dbReference>
<dbReference type="InterPro" id="IPR010756">
    <property type="entry name" value="Tls1-like"/>
</dbReference>
<feature type="region of interest" description="Disordered" evidence="4">
    <location>
        <begin position="1"/>
        <end position="108"/>
    </location>
</feature>
<dbReference type="EMBL" id="JAULSV010000001">
    <property type="protein sequence ID" value="KAK0656074.1"/>
    <property type="molecule type" value="Genomic_DNA"/>
</dbReference>
<dbReference type="GO" id="GO:0000398">
    <property type="term" value="P:mRNA splicing, via spliceosome"/>
    <property type="evidence" value="ECO:0007669"/>
    <property type="project" value="TreeGrafter"/>
</dbReference>
<evidence type="ECO:0000256" key="4">
    <source>
        <dbReference type="SAM" id="MobiDB-lite"/>
    </source>
</evidence>
<feature type="compositionally biased region" description="Basic and acidic residues" evidence="4">
    <location>
        <begin position="348"/>
        <end position="364"/>
    </location>
</feature>
<dbReference type="PANTHER" id="PTHR13486:SF2">
    <property type="entry name" value="SPLICING FACTOR C9ORF78"/>
    <property type="match status" value="1"/>
</dbReference>
<comment type="caution">
    <text evidence="5">The sequence shown here is derived from an EMBL/GenBank/DDBJ whole genome shotgun (WGS) entry which is preliminary data.</text>
</comment>
<evidence type="ECO:0000256" key="1">
    <source>
        <dbReference type="ARBA" id="ARBA00004123"/>
    </source>
</evidence>
<feature type="region of interest" description="Disordered" evidence="4">
    <location>
        <begin position="164"/>
        <end position="187"/>
    </location>
</feature>
<dbReference type="PANTHER" id="PTHR13486">
    <property type="entry name" value="TELOMERE LENGTH AND SILENCING PROTEIN 1 TLS1 FAMILY MEMBER"/>
    <property type="match status" value="1"/>
</dbReference>
<dbReference type="Pfam" id="PF07052">
    <property type="entry name" value="Hep_59"/>
    <property type="match status" value="1"/>
</dbReference>
<proteinExistence type="inferred from homology"/>
<gene>
    <name evidence="5" type="ORF">B0T16DRAFT_365030</name>
</gene>
<feature type="compositionally biased region" description="Basic and acidic residues" evidence="4">
    <location>
        <begin position="98"/>
        <end position="108"/>
    </location>
</feature>
<evidence type="ECO:0000313" key="5">
    <source>
        <dbReference type="EMBL" id="KAK0656074.1"/>
    </source>
</evidence>
<accession>A0AA40D0S4</accession>
<keyword evidence="3" id="KW-0539">Nucleus</keyword>
<evidence type="ECO:0000313" key="6">
    <source>
        <dbReference type="Proteomes" id="UP001174936"/>
    </source>
</evidence>
<comment type="similarity">
    <text evidence="2">Belongs to the TLS1 family.</text>
</comment>
<keyword evidence="6" id="KW-1185">Reference proteome</keyword>
<organism evidence="5 6">
    <name type="scientific">Cercophora newfieldiana</name>
    <dbReference type="NCBI Taxonomy" id="92897"/>
    <lineage>
        <taxon>Eukaryota</taxon>
        <taxon>Fungi</taxon>
        <taxon>Dikarya</taxon>
        <taxon>Ascomycota</taxon>
        <taxon>Pezizomycotina</taxon>
        <taxon>Sordariomycetes</taxon>
        <taxon>Sordariomycetidae</taxon>
        <taxon>Sordariales</taxon>
        <taxon>Lasiosphaeriaceae</taxon>
        <taxon>Cercophora</taxon>
    </lineage>
</organism>
<comment type="subcellular location">
    <subcellularLocation>
        <location evidence="1">Nucleus</location>
    </subcellularLocation>
</comment>
<dbReference type="AlphaFoldDB" id="A0AA40D0S4"/>
<sequence>MASHEAEPAPVLFRPGKKRKLYRHRPEEDESTNAEDASNSVPPLAATSGAQADNDDSEERSVADALRLRNARKHRTGGVAFRAGPSSNADGSAMANENPDRSMVLHDSADGDSAILGGITQRFAPQTGLVGELVNKHMEEYVEFELARRKRHAAEALQQQEIEEVAAKASSSQPATAPVAGKQAESQRVLHGKLLEIDLGDEARARNIQMTERARRRLEGLGADEDDEASSGRQKKPRLGPDGKPWRNRNRRGSDDIKRDQLVEEFLSENSLGVYDVQPEQPFTLAGLEDDEMAADDRIAEEFRREFMDAMSQRRRRKAVQPAKPGAKKDEEVLKGPKLGGSRNARAAMRDILLKEQEKGKKRW</sequence>